<dbReference type="Gene3D" id="2.60.120.330">
    <property type="entry name" value="B-lactam Antibiotic, Isopenicillin N Synthase, Chain"/>
    <property type="match status" value="1"/>
</dbReference>
<dbReference type="Pfam" id="PF14226">
    <property type="entry name" value="DIOX_N"/>
    <property type="match status" value="1"/>
</dbReference>
<dbReference type="InterPro" id="IPR044861">
    <property type="entry name" value="IPNS-like_FE2OG_OXY"/>
</dbReference>
<gene>
    <name evidence="5" type="ORF">EJ08DRAFT_585536</name>
</gene>
<dbReference type="InterPro" id="IPR027443">
    <property type="entry name" value="IPNS-like_sf"/>
</dbReference>
<organism evidence="5 6">
    <name type="scientific">Tothia fuscella</name>
    <dbReference type="NCBI Taxonomy" id="1048955"/>
    <lineage>
        <taxon>Eukaryota</taxon>
        <taxon>Fungi</taxon>
        <taxon>Dikarya</taxon>
        <taxon>Ascomycota</taxon>
        <taxon>Pezizomycotina</taxon>
        <taxon>Dothideomycetes</taxon>
        <taxon>Pleosporomycetidae</taxon>
        <taxon>Venturiales</taxon>
        <taxon>Cylindrosympodiaceae</taxon>
        <taxon>Tothia</taxon>
    </lineage>
</organism>
<dbReference type="Proteomes" id="UP000800235">
    <property type="component" value="Unassembled WGS sequence"/>
</dbReference>
<name>A0A9P4NW05_9PEZI</name>
<keyword evidence="2" id="KW-0479">Metal-binding</keyword>
<evidence type="ECO:0000313" key="5">
    <source>
        <dbReference type="EMBL" id="KAF2432418.1"/>
    </source>
</evidence>
<protein>
    <submittedName>
        <fullName evidence="5">Clavaminate synthase-like protein</fullName>
    </submittedName>
</protein>
<dbReference type="InterPro" id="IPR005123">
    <property type="entry name" value="Oxoglu/Fe-dep_dioxygenase_dom"/>
</dbReference>
<evidence type="ECO:0000259" key="4">
    <source>
        <dbReference type="PROSITE" id="PS51471"/>
    </source>
</evidence>
<dbReference type="GO" id="GO:0046872">
    <property type="term" value="F:metal ion binding"/>
    <property type="evidence" value="ECO:0007669"/>
    <property type="project" value="UniProtKB-KW"/>
</dbReference>
<dbReference type="OrthoDB" id="288590at2759"/>
<comment type="similarity">
    <text evidence="1 2">Belongs to the iron/ascorbate-dependent oxidoreductase family.</text>
</comment>
<dbReference type="PROSITE" id="PS51471">
    <property type="entry name" value="FE2OG_OXY"/>
    <property type="match status" value="1"/>
</dbReference>
<keyword evidence="2" id="KW-0560">Oxidoreductase</keyword>
<evidence type="ECO:0000256" key="2">
    <source>
        <dbReference type="RuleBase" id="RU003682"/>
    </source>
</evidence>
<evidence type="ECO:0000256" key="1">
    <source>
        <dbReference type="ARBA" id="ARBA00008056"/>
    </source>
</evidence>
<dbReference type="GO" id="GO:0016491">
    <property type="term" value="F:oxidoreductase activity"/>
    <property type="evidence" value="ECO:0007669"/>
    <property type="project" value="UniProtKB-KW"/>
</dbReference>
<dbReference type="AlphaFoldDB" id="A0A9P4NW05"/>
<dbReference type="SUPFAM" id="SSF51197">
    <property type="entry name" value="Clavaminate synthase-like"/>
    <property type="match status" value="1"/>
</dbReference>
<evidence type="ECO:0000256" key="3">
    <source>
        <dbReference type="SAM" id="MobiDB-lite"/>
    </source>
</evidence>
<reference evidence="5" key="1">
    <citation type="journal article" date="2020" name="Stud. Mycol.">
        <title>101 Dothideomycetes genomes: a test case for predicting lifestyles and emergence of pathogens.</title>
        <authorList>
            <person name="Haridas S."/>
            <person name="Albert R."/>
            <person name="Binder M."/>
            <person name="Bloem J."/>
            <person name="Labutti K."/>
            <person name="Salamov A."/>
            <person name="Andreopoulos B."/>
            <person name="Baker S."/>
            <person name="Barry K."/>
            <person name="Bills G."/>
            <person name="Bluhm B."/>
            <person name="Cannon C."/>
            <person name="Castanera R."/>
            <person name="Culley D."/>
            <person name="Daum C."/>
            <person name="Ezra D."/>
            <person name="Gonzalez J."/>
            <person name="Henrissat B."/>
            <person name="Kuo A."/>
            <person name="Liang C."/>
            <person name="Lipzen A."/>
            <person name="Lutzoni F."/>
            <person name="Magnuson J."/>
            <person name="Mondo S."/>
            <person name="Nolan M."/>
            <person name="Ohm R."/>
            <person name="Pangilinan J."/>
            <person name="Park H.-J."/>
            <person name="Ramirez L."/>
            <person name="Alfaro M."/>
            <person name="Sun H."/>
            <person name="Tritt A."/>
            <person name="Yoshinaga Y."/>
            <person name="Zwiers L.-H."/>
            <person name="Turgeon B."/>
            <person name="Goodwin S."/>
            <person name="Spatafora J."/>
            <person name="Crous P."/>
            <person name="Grigoriev I."/>
        </authorList>
    </citation>
    <scope>NUCLEOTIDE SEQUENCE</scope>
    <source>
        <strain evidence="5">CBS 130266</strain>
    </source>
</reference>
<dbReference type="PANTHER" id="PTHR47990">
    <property type="entry name" value="2-OXOGLUTARATE (2OG) AND FE(II)-DEPENDENT OXYGENASE SUPERFAMILY PROTEIN-RELATED"/>
    <property type="match status" value="1"/>
</dbReference>
<dbReference type="Pfam" id="PF03171">
    <property type="entry name" value="2OG-FeII_Oxy"/>
    <property type="match status" value="1"/>
</dbReference>
<feature type="domain" description="Fe2OG dioxygenase" evidence="4">
    <location>
        <begin position="174"/>
        <end position="293"/>
    </location>
</feature>
<dbReference type="InterPro" id="IPR050231">
    <property type="entry name" value="Iron_ascorbate_oxido_reductase"/>
</dbReference>
<feature type="region of interest" description="Disordered" evidence="3">
    <location>
        <begin position="69"/>
        <end position="96"/>
    </location>
</feature>
<proteinExistence type="inferred from homology"/>
<evidence type="ECO:0000313" key="6">
    <source>
        <dbReference type="Proteomes" id="UP000800235"/>
    </source>
</evidence>
<feature type="compositionally biased region" description="Low complexity" evidence="3">
    <location>
        <begin position="69"/>
        <end position="85"/>
    </location>
</feature>
<keyword evidence="2" id="KW-0408">Iron</keyword>
<dbReference type="EMBL" id="MU007026">
    <property type="protein sequence ID" value="KAF2432418.1"/>
    <property type="molecule type" value="Genomic_DNA"/>
</dbReference>
<dbReference type="InterPro" id="IPR026992">
    <property type="entry name" value="DIOX_N"/>
</dbReference>
<accession>A0A9P4NW05</accession>
<sequence length="345" mass="38475">MESKDTVTLPVLDVNDSDPETARSLFDAVSKHGFVYIKNNRGEIPPQDIDEMFGSSKEFFASPTESKAKFSVNSGSSGKNSGWFSMNSETLDPEKQKRGDFKEAFNMSEFKDGKAQQPLPPLLLQNEARLNTFFAQCHALCMRILELIAIGLEINTLAGGKDWFTAHHDRSRGSSGTVFRMLFYPTLPKSDAYDQETDIRAGAHSDYGTITLLFQKPGQPGLEILTSEKGEKEVWSAVPVNPTNEAKVPTLVNVGNLLSYWTKGLLKSAVHRVIFPKDGEGEDRYSMAYFLHPVDEARLEAVPSEKVRKQGKNESKVITAKQHLEERLSVTYAYKLQEKGEALSD</sequence>
<keyword evidence="6" id="KW-1185">Reference proteome</keyword>
<dbReference type="GO" id="GO:0044283">
    <property type="term" value="P:small molecule biosynthetic process"/>
    <property type="evidence" value="ECO:0007669"/>
    <property type="project" value="UniProtKB-ARBA"/>
</dbReference>
<comment type="caution">
    <text evidence="5">The sequence shown here is derived from an EMBL/GenBank/DDBJ whole genome shotgun (WGS) entry which is preliminary data.</text>
</comment>